<evidence type="ECO:0000313" key="2">
    <source>
        <dbReference type="Proteomes" id="UP000807769"/>
    </source>
</evidence>
<dbReference type="GeneID" id="64627699"/>
<accession>A0A9P7DSY5</accession>
<dbReference type="OrthoDB" id="2689941at2759"/>
<dbReference type="EMBL" id="JABBWG010000080">
    <property type="protein sequence ID" value="KAG1802381.1"/>
    <property type="molecule type" value="Genomic_DNA"/>
</dbReference>
<dbReference type="RefSeq" id="XP_041186244.1">
    <property type="nucleotide sequence ID" value="XM_041333682.1"/>
</dbReference>
<reference evidence="1" key="1">
    <citation type="journal article" date="2020" name="New Phytol.">
        <title>Comparative genomics reveals dynamic genome evolution in host specialist ectomycorrhizal fungi.</title>
        <authorList>
            <person name="Lofgren L.A."/>
            <person name="Nguyen N.H."/>
            <person name="Vilgalys R."/>
            <person name="Ruytinx J."/>
            <person name="Liao H.L."/>
            <person name="Branco S."/>
            <person name="Kuo A."/>
            <person name="LaButti K."/>
            <person name="Lipzen A."/>
            <person name="Andreopoulos W."/>
            <person name="Pangilinan J."/>
            <person name="Riley R."/>
            <person name="Hundley H."/>
            <person name="Na H."/>
            <person name="Barry K."/>
            <person name="Grigoriev I.V."/>
            <person name="Stajich J.E."/>
            <person name="Kennedy P.G."/>
        </authorList>
    </citation>
    <scope>NUCLEOTIDE SEQUENCE</scope>
    <source>
        <strain evidence="1">MN1</strain>
    </source>
</reference>
<sequence length="198" mass="22249">MAIATHIFCEVIRGWVKVPVNNILAIHNVIYNSLDPDVRQPVDLLTLPLCKAATCKEINVHNEDGCCIPCLMGRTHVDAPKCGILINLEIIPQLFSLHVAHDEYLDVDTDILDIDNEHTAKINADSILPHFKTFIRKVQMNITCGQQHPNRMDDDNNDINMVLNDGKPIPPAIIASASWIHGSCKEKWNVGWVEEQVF</sequence>
<proteinExistence type="predicted"/>
<evidence type="ECO:0000313" key="1">
    <source>
        <dbReference type="EMBL" id="KAG1802381.1"/>
    </source>
</evidence>
<keyword evidence="2" id="KW-1185">Reference proteome</keyword>
<dbReference type="AlphaFoldDB" id="A0A9P7DSY5"/>
<comment type="caution">
    <text evidence="1">The sequence shown here is derived from an EMBL/GenBank/DDBJ whole genome shotgun (WGS) entry which is preliminary data.</text>
</comment>
<dbReference type="Proteomes" id="UP000807769">
    <property type="component" value="Unassembled WGS sequence"/>
</dbReference>
<organism evidence="1 2">
    <name type="scientific">Suillus subaureus</name>
    <dbReference type="NCBI Taxonomy" id="48587"/>
    <lineage>
        <taxon>Eukaryota</taxon>
        <taxon>Fungi</taxon>
        <taxon>Dikarya</taxon>
        <taxon>Basidiomycota</taxon>
        <taxon>Agaricomycotina</taxon>
        <taxon>Agaricomycetes</taxon>
        <taxon>Agaricomycetidae</taxon>
        <taxon>Boletales</taxon>
        <taxon>Suillineae</taxon>
        <taxon>Suillaceae</taxon>
        <taxon>Suillus</taxon>
    </lineage>
</organism>
<gene>
    <name evidence="1" type="ORF">BJ212DRAFT_1304851</name>
</gene>
<protein>
    <submittedName>
        <fullName evidence="1">Uncharacterized protein</fullName>
    </submittedName>
</protein>
<name>A0A9P7DSY5_9AGAM</name>